<evidence type="ECO:0000313" key="1">
    <source>
        <dbReference type="EMBL" id="MBA0815764.1"/>
    </source>
</evidence>
<accession>A0A7J9I2E7</accession>
<protein>
    <submittedName>
        <fullName evidence="1">Uncharacterized protein</fullName>
    </submittedName>
</protein>
<feature type="non-terminal residue" evidence="1">
    <location>
        <position position="63"/>
    </location>
</feature>
<evidence type="ECO:0000313" key="2">
    <source>
        <dbReference type="Proteomes" id="UP000593560"/>
    </source>
</evidence>
<sequence>MQLQLGLSVDGPVLTGGRIEMDWLRDTLPELGDDSTEVERIRYAWAYILEIIGDYLMPDLSRN</sequence>
<dbReference type="Proteomes" id="UP000593560">
    <property type="component" value="Unassembled WGS sequence"/>
</dbReference>
<gene>
    <name evidence="1" type="ORF">Gohar_000503</name>
</gene>
<keyword evidence="2" id="KW-1185">Reference proteome</keyword>
<dbReference type="EMBL" id="JABFAD010000013">
    <property type="protein sequence ID" value="MBA0815764.1"/>
    <property type="molecule type" value="Genomic_DNA"/>
</dbReference>
<dbReference type="OrthoDB" id="10350840at2759"/>
<organism evidence="1 2">
    <name type="scientific">Gossypium harknessii</name>
    <dbReference type="NCBI Taxonomy" id="34285"/>
    <lineage>
        <taxon>Eukaryota</taxon>
        <taxon>Viridiplantae</taxon>
        <taxon>Streptophyta</taxon>
        <taxon>Embryophyta</taxon>
        <taxon>Tracheophyta</taxon>
        <taxon>Spermatophyta</taxon>
        <taxon>Magnoliopsida</taxon>
        <taxon>eudicotyledons</taxon>
        <taxon>Gunneridae</taxon>
        <taxon>Pentapetalae</taxon>
        <taxon>rosids</taxon>
        <taxon>malvids</taxon>
        <taxon>Malvales</taxon>
        <taxon>Malvaceae</taxon>
        <taxon>Malvoideae</taxon>
        <taxon>Gossypium</taxon>
    </lineage>
</organism>
<reference evidence="1 2" key="1">
    <citation type="journal article" date="2019" name="Genome Biol. Evol.">
        <title>Insights into the evolution of the New World diploid cottons (Gossypium, subgenus Houzingenia) based on genome sequencing.</title>
        <authorList>
            <person name="Grover C.E."/>
            <person name="Arick M.A. 2nd"/>
            <person name="Thrash A."/>
            <person name="Conover J.L."/>
            <person name="Sanders W.S."/>
            <person name="Peterson D.G."/>
            <person name="Frelichowski J.E."/>
            <person name="Scheffler J.A."/>
            <person name="Scheffler B.E."/>
            <person name="Wendel J.F."/>
        </authorList>
    </citation>
    <scope>NUCLEOTIDE SEQUENCE [LARGE SCALE GENOMIC DNA]</scope>
    <source>
        <strain evidence="1">0</strain>
        <tissue evidence="1">Leaf</tissue>
    </source>
</reference>
<name>A0A7J9I2E7_9ROSI</name>
<proteinExistence type="predicted"/>
<comment type="caution">
    <text evidence="1">The sequence shown here is derived from an EMBL/GenBank/DDBJ whole genome shotgun (WGS) entry which is preliminary data.</text>
</comment>
<dbReference type="AlphaFoldDB" id="A0A7J9I2E7"/>